<name>A0A493TB23_ANAPP</name>
<reference evidence="3" key="3">
    <citation type="submission" date="2025-09" db="UniProtKB">
        <authorList>
            <consortium name="Ensembl"/>
        </authorList>
    </citation>
    <scope>IDENTIFICATION</scope>
</reference>
<dbReference type="Pfam" id="PF11952">
    <property type="entry name" value="XTBD"/>
    <property type="match status" value="1"/>
</dbReference>
<dbReference type="STRING" id="8840.ENSAPLP00000023067"/>
<feature type="domain" description="XRN2-binding (XTBD)" evidence="2">
    <location>
        <begin position="15"/>
        <end position="103"/>
    </location>
</feature>
<reference evidence="3" key="2">
    <citation type="submission" date="2025-08" db="UniProtKB">
        <authorList>
            <consortium name="Ensembl"/>
        </authorList>
    </citation>
    <scope>IDENTIFICATION</scope>
</reference>
<dbReference type="Ensembl" id="ENSAPLT00000043815.1">
    <property type="protein sequence ID" value="ENSAPLP00000023067.1"/>
    <property type="gene ID" value="ENSAPLG00000028246.1"/>
</dbReference>
<evidence type="ECO:0000313" key="3">
    <source>
        <dbReference type="Ensembl" id="ENSAPLP00000023067.1"/>
    </source>
</evidence>
<evidence type="ECO:0000259" key="2">
    <source>
        <dbReference type="PROSITE" id="PS51827"/>
    </source>
</evidence>
<reference evidence="4" key="1">
    <citation type="submission" date="2017-10" db="EMBL/GenBank/DDBJ databases">
        <title>A new Pekin duck reference genome.</title>
        <authorList>
            <person name="Hou Z.-C."/>
            <person name="Zhou Z.-K."/>
            <person name="Zhu F."/>
            <person name="Hou S.-S."/>
        </authorList>
    </citation>
    <scope>NUCLEOTIDE SEQUENCE [LARGE SCALE GENOMIC DNA]</scope>
</reference>
<protein>
    <recommendedName>
        <fullName evidence="2">XRN2-binding (XTBD) domain-containing protein</fullName>
    </recommendedName>
</protein>
<sequence>MPSPPVAEEVPEAVLEQWRQYHESERQWALRRRFILRHLRGYPGAAIDQLLALSVLWANHVFMGCRSVGLVLSERNRPSKWKRFPTFTSIAVEVQKQPDRLWGC</sequence>
<evidence type="ECO:0000256" key="1">
    <source>
        <dbReference type="ARBA" id="ARBA00010053"/>
    </source>
</evidence>
<proteinExistence type="inferred from homology"/>
<dbReference type="PROSITE" id="PS51827">
    <property type="entry name" value="XTBD"/>
    <property type="match status" value="1"/>
</dbReference>
<dbReference type="Proteomes" id="UP000016666">
    <property type="component" value="Unassembled WGS sequence"/>
</dbReference>
<accession>A0A493TB23</accession>
<dbReference type="AlphaFoldDB" id="A0A493TB23"/>
<dbReference type="InterPro" id="IPR021859">
    <property type="entry name" value="XTBD"/>
</dbReference>
<keyword evidence="4" id="KW-1185">Reference proteome</keyword>
<evidence type="ECO:0000313" key="4">
    <source>
        <dbReference type="Proteomes" id="UP000016666"/>
    </source>
</evidence>
<comment type="similarity">
    <text evidence="1">Belongs to the CARF family.</text>
</comment>
<organism evidence="3 4">
    <name type="scientific">Anas platyrhynchos platyrhynchos</name>
    <name type="common">Northern mallard</name>
    <dbReference type="NCBI Taxonomy" id="8840"/>
    <lineage>
        <taxon>Eukaryota</taxon>
        <taxon>Metazoa</taxon>
        <taxon>Chordata</taxon>
        <taxon>Craniata</taxon>
        <taxon>Vertebrata</taxon>
        <taxon>Euteleostomi</taxon>
        <taxon>Archelosauria</taxon>
        <taxon>Archosauria</taxon>
        <taxon>Dinosauria</taxon>
        <taxon>Saurischia</taxon>
        <taxon>Theropoda</taxon>
        <taxon>Coelurosauria</taxon>
        <taxon>Aves</taxon>
        <taxon>Neognathae</taxon>
        <taxon>Galloanserae</taxon>
        <taxon>Anseriformes</taxon>
        <taxon>Anatidae</taxon>
        <taxon>Anatinae</taxon>
        <taxon>Anas</taxon>
    </lineage>
</organism>